<accession>A0ABW2L6X6</accession>
<gene>
    <name evidence="8" type="ORF">ACFQY0_13275</name>
</gene>
<keyword evidence="3" id="KW-0479">Metal-binding</keyword>
<dbReference type="SFLD" id="SFLDG01067">
    <property type="entry name" value="SPASM/twitch_domain_containing"/>
    <property type="match status" value="1"/>
</dbReference>
<dbReference type="InterPro" id="IPR013785">
    <property type="entry name" value="Aldolase_TIM"/>
</dbReference>
<dbReference type="SFLD" id="SFLDS00029">
    <property type="entry name" value="Radical_SAM"/>
    <property type="match status" value="1"/>
</dbReference>
<feature type="domain" description="HMPTM N-terminal zinc ribbon" evidence="7">
    <location>
        <begin position="12"/>
        <end position="60"/>
    </location>
</feature>
<reference evidence="9" key="1">
    <citation type="journal article" date="2019" name="Int. J. Syst. Evol. Microbiol.">
        <title>The Global Catalogue of Microorganisms (GCM) 10K type strain sequencing project: providing services to taxonomists for standard genome sequencing and annotation.</title>
        <authorList>
            <consortium name="The Broad Institute Genomics Platform"/>
            <consortium name="The Broad Institute Genome Sequencing Center for Infectious Disease"/>
            <person name="Wu L."/>
            <person name="Ma J."/>
        </authorList>
    </citation>
    <scope>NUCLEOTIDE SEQUENCE [LARGE SCALE GENOMIC DNA]</scope>
    <source>
        <strain evidence="9">CGMCC 4.1467</strain>
    </source>
</reference>
<feature type="domain" description="Radical SAM core" evidence="6">
    <location>
        <begin position="116"/>
        <end position="282"/>
    </location>
</feature>
<dbReference type="InterPro" id="IPR034474">
    <property type="entry name" value="Methyltransferase_Class_D"/>
</dbReference>
<evidence type="ECO:0000256" key="5">
    <source>
        <dbReference type="ARBA" id="ARBA00023014"/>
    </source>
</evidence>
<proteinExistence type="predicted"/>
<dbReference type="EMBL" id="JBHTBS010000006">
    <property type="protein sequence ID" value="MFC7338159.1"/>
    <property type="molecule type" value="Genomic_DNA"/>
</dbReference>
<keyword evidence="4" id="KW-0408">Iron</keyword>
<dbReference type="Proteomes" id="UP001596472">
    <property type="component" value="Unassembled WGS sequence"/>
</dbReference>
<dbReference type="PANTHER" id="PTHR43306">
    <property type="entry name" value="7,8-DIHYDRO-6-HYDROXYMETHYLPTERIN DIMETHYLTRANSFERASE"/>
    <property type="match status" value="1"/>
</dbReference>
<dbReference type="SUPFAM" id="SSF102114">
    <property type="entry name" value="Radical SAM enzymes"/>
    <property type="match status" value="1"/>
</dbReference>
<dbReference type="Pfam" id="PF04055">
    <property type="entry name" value="Radical_SAM"/>
    <property type="match status" value="1"/>
</dbReference>
<keyword evidence="9" id="KW-1185">Reference proteome</keyword>
<dbReference type="Gene3D" id="3.20.20.70">
    <property type="entry name" value="Aldolase class I"/>
    <property type="match status" value="1"/>
</dbReference>
<keyword evidence="2" id="KW-0949">S-adenosyl-L-methionine</keyword>
<evidence type="ECO:0000259" key="6">
    <source>
        <dbReference type="Pfam" id="PF04055"/>
    </source>
</evidence>
<dbReference type="InterPro" id="IPR056488">
    <property type="entry name" value="Zn_ribbon_HMPTM"/>
</dbReference>
<name>A0ABW2L6X6_9BACT</name>
<dbReference type="CDD" id="cd01335">
    <property type="entry name" value="Radical_SAM"/>
    <property type="match status" value="1"/>
</dbReference>
<evidence type="ECO:0000256" key="3">
    <source>
        <dbReference type="ARBA" id="ARBA00022723"/>
    </source>
</evidence>
<evidence type="ECO:0000259" key="7">
    <source>
        <dbReference type="Pfam" id="PF23545"/>
    </source>
</evidence>
<keyword evidence="5" id="KW-0411">Iron-sulfur</keyword>
<evidence type="ECO:0000256" key="1">
    <source>
        <dbReference type="ARBA" id="ARBA00001966"/>
    </source>
</evidence>
<evidence type="ECO:0000256" key="2">
    <source>
        <dbReference type="ARBA" id="ARBA00022691"/>
    </source>
</evidence>
<comment type="cofactor">
    <cofactor evidence="1">
        <name>[4Fe-4S] cluster</name>
        <dbReference type="ChEBI" id="CHEBI:49883"/>
    </cofactor>
</comment>
<evidence type="ECO:0000313" key="9">
    <source>
        <dbReference type="Proteomes" id="UP001596472"/>
    </source>
</evidence>
<dbReference type="PANTHER" id="PTHR43306:SF1">
    <property type="entry name" value="7,8-DIHYDRO-6-HYDROXYMETHYLPTERIN DIMETHYLTRANSFERASE"/>
    <property type="match status" value="1"/>
</dbReference>
<comment type="caution">
    <text evidence="8">The sequence shown here is derived from an EMBL/GenBank/DDBJ whole genome shotgun (WGS) entry which is preliminary data.</text>
</comment>
<dbReference type="RefSeq" id="WP_379713157.1">
    <property type="nucleotide sequence ID" value="NZ_JBHTBS010000006.1"/>
</dbReference>
<organism evidence="8 9">
    <name type="scientific">Haloferula chungangensis</name>
    <dbReference type="NCBI Taxonomy" id="1048331"/>
    <lineage>
        <taxon>Bacteria</taxon>
        <taxon>Pseudomonadati</taxon>
        <taxon>Verrucomicrobiota</taxon>
        <taxon>Verrucomicrobiia</taxon>
        <taxon>Verrucomicrobiales</taxon>
        <taxon>Verrucomicrobiaceae</taxon>
        <taxon>Haloferula</taxon>
    </lineage>
</organism>
<dbReference type="Pfam" id="PF23545">
    <property type="entry name" value="Zn_ribbon_HMPTM"/>
    <property type="match status" value="1"/>
</dbReference>
<sequence>MPASETPRRKLLKNTISRCPACHQPAPAGVWKERQADGSDRIVLSRTCPEHGKSSAVISSDARFYWLAQGSDDNRCGAGCACSADPSGLTGTLGKNAFAGKDATIEQLSTCLALIEIVDSCNLACPTCFADSPVGTHAKLKYHRLPELKKRISGVLERKQHIEILQLSGGEPTLHPDFFELLDWIHEQPGIDYALINTNGVRLSKDDEFLQQLGKRVARGHLQLYLQFDGPQEAGQRDLRGADLRKMKQLAMQRCQSIGLPVTLAMTVNEHNLPNLWETIEWGISHDNCRGVSFQPMFLSGRSTASTPGHRLNTADIILGAVGQSNKRLSFDDFTPLPCGDPNCATIGYLLKTPLGIRSISDFINFSEVQGFLKDKVHYRIEDLAQCGCDNTDLGDILKQYELRERDTFRLFIKPFMDAWTWDEDRIDRCCTHVIRPDGKLDSFCRYYSGFPDCAPDKPVATSTLPS</sequence>
<evidence type="ECO:0000313" key="8">
    <source>
        <dbReference type="EMBL" id="MFC7338159.1"/>
    </source>
</evidence>
<evidence type="ECO:0000256" key="4">
    <source>
        <dbReference type="ARBA" id="ARBA00023004"/>
    </source>
</evidence>
<dbReference type="InterPro" id="IPR007197">
    <property type="entry name" value="rSAM"/>
</dbReference>
<protein>
    <submittedName>
        <fullName evidence="8">Radical SAM protein</fullName>
    </submittedName>
</protein>
<dbReference type="InterPro" id="IPR058240">
    <property type="entry name" value="rSAM_sf"/>
</dbReference>